<protein>
    <submittedName>
        <fullName evidence="2">Uncharacterized protein</fullName>
    </submittedName>
</protein>
<keyword evidence="1" id="KW-0472">Membrane</keyword>
<evidence type="ECO:0000313" key="2">
    <source>
        <dbReference type="EMBL" id="GAA0248759.1"/>
    </source>
</evidence>
<comment type="caution">
    <text evidence="2">The sequence shown here is derived from an EMBL/GenBank/DDBJ whole genome shotgun (WGS) entry which is preliminary data.</text>
</comment>
<accession>A0ABP3E1D6</accession>
<dbReference type="RefSeq" id="WP_343881364.1">
    <property type="nucleotide sequence ID" value="NZ_BAAAFO010000002.1"/>
</dbReference>
<gene>
    <name evidence="2" type="ORF">GCM10009126_12790</name>
</gene>
<keyword evidence="1" id="KW-0812">Transmembrane</keyword>
<proteinExistence type="predicted"/>
<feature type="transmembrane region" description="Helical" evidence="1">
    <location>
        <begin position="75"/>
        <end position="93"/>
    </location>
</feature>
<keyword evidence="3" id="KW-1185">Reference proteome</keyword>
<evidence type="ECO:0000313" key="3">
    <source>
        <dbReference type="Proteomes" id="UP001500657"/>
    </source>
</evidence>
<dbReference type="EMBL" id="BAAAFO010000002">
    <property type="protein sequence ID" value="GAA0248759.1"/>
    <property type="molecule type" value="Genomic_DNA"/>
</dbReference>
<sequence>MKQTAAANLALLLVLAGWLLAYYGVMSQLGDPSPSVPHAQIEAARRQSLAVLFIGVASLLTALWLSGYSFSGAKVRAITCVALVLLPSVAVVWSSL</sequence>
<reference evidence="3" key="1">
    <citation type="journal article" date="2019" name="Int. J. Syst. Evol. Microbiol.">
        <title>The Global Catalogue of Microorganisms (GCM) 10K type strain sequencing project: providing services to taxonomists for standard genome sequencing and annotation.</title>
        <authorList>
            <consortium name="The Broad Institute Genomics Platform"/>
            <consortium name="The Broad Institute Genome Sequencing Center for Infectious Disease"/>
            <person name="Wu L."/>
            <person name="Ma J."/>
        </authorList>
    </citation>
    <scope>NUCLEOTIDE SEQUENCE [LARGE SCALE GENOMIC DNA]</scope>
    <source>
        <strain evidence="3">JCM 16242</strain>
    </source>
</reference>
<feature type="transmembrane region" description="Helical" evidence="1">
    <location>
        <begin position="49"/>
        <end position="68"/>
    </location>
</feature>
<dbReference type="Proteomes" id="UP001500657">
    <property type="component" value="Unassembled WGS sequence"/>
</dbReference>
<organism evidence="2 3">
    <name type="scientific">Rhodanobacter caeni</name>
    <dbReference type="NCBI Taxonomy" id="657654"/>
    <lineage>
        <taxon>Bacteria</taxon>
        <taxon>Pseudomonadati</taxon>
        <taxon>Pseudomonadota</taxon>
        <taxon>Gammaproteobacteria</taxon>
        <taxon>Lysobacterales</taxon>
        <taxon>Rhodanobacteraceae</taxon>
        <taxon>Rhodanobacter</taxon>
    </lineage>
</organism>
<keyword evidence="1" id="KW-1133">Transmembrane helix</keyword>
<name>A0ABP3E1D6_9GAMM</name>
<evidence type="ECO:0000256" key="1">
    <source>
        <dbReference type="SAM" id="Phobius"/>
    </source>
</evidence>